<evidence type="ECO:0000313" key="7">
    <source>
        <dbReference type="Proteomes" id="UP000011586"/>
    </source>
</evidence>
<accession>M0E7K6</accession>
<feature type="domain" description="DUF7827" evidence="5">
    <location>
        <begin position="222"/>
        <end position="310"/>
    </location>
</feature>
<keyword evidence="7" id="KW-1185">Reference proteome</keyword>
<sequence>MDSFDGGTVDTSSQTEQLTVSDGADAPSSLGLGSGDRYVEIDTDDLSSGDYFLRGAGDLPNSPEQEDTFEVTTQSLSAEFDDDSVTDEGSNAETDLDISSDRGTYSINVTADGLENEELFNVLTGDGVNYADDATTELTEAQIDSTSSLTAGTDYIENGGFNVGLYQPDDEDSEQKVVLIGISDSDETVDFSGIDTDDYTFEFNVTDTEASDASSISVGELDREASFDESVYTQTAGDVVEMTVELEDTDNTWVQFGSEDSGFVDILYLEDDDDDGEVTFQVNTRTVGTNVDKSVVYNTEDDIVNSEMYDGLSSDQEPRYEDEDENEIEASDVTGADNDFEAYLDSIGQINAESGPSDQQFGQLTRPLQPTTYEVAANGNNVFIVNEDDNSELDDEIGLTTLDLTEPGVENVQTWTAPSNPADETSNTSEILNEVTQSSDVALDDQLVISAEASGIYGHMVALDSDDFDALDDGFSASTLDTLANDAAYDGEGVNFEVEADDATGNQDPTSLDLTASEDVVSIYVDQESSQMFIVVDTSEDDSAFSQSVEDGTDFTAELEYEADEDNQFNFENSRDDSGPGEAALGGANGQTDTAAFPYFAAGEDNTQSASADFSLDDRGATFDNVNDDDQVEITNSEEAMVSGTTNVAPGTEVSVRVQSTSGVSPSFVETSDDFEVNEDGTFEAELDLSAASLEDTATVAFRVAGSSIADSDAVIAEETQEPASFEVSDLSPQEATATAGDSVDVSATIENTGSEEGTQTVALTLDGDELDTTEVTLESGATQTVEFTADTTGLDAGDYEHGVATDDDEATGTLTIEGDSSGDDSSGDDSSGDDSSGDDSSGDDSSGDDSSGDDSSGDDSSGDSTDDGTPGFGALVALVALIAAALLATRRND</sequence>
<keyword evidence="3" id="KW-1133">Transmembrane helix</keyword>
<evidence type="ECO:0000256" key="1">
    <source>
        <dbReference type="ARBA" id="ARBA00022729"/>
    </source>
</evidence>
<feature type="compositionally biased region" description="Polar residues" evidence="2">
    <location>
        <begin position="774"/>
        <end position="792"/>
    </location>
</feature>
<feature type="compositionally biased region" description="Polar residues" evidence="2">
    <location>
        <begin position="9"/>
        <end position="20"/>
    </location>
</feature>
<name>M0E7K6_9EURY</name>
<gene>
    <name evidence="6" type="ORF">C463_08829</name>
</gene>
<evidence type="ECO:0000256" key="3">
    <source>
        <dbReference type="SAM" id="Phobius"/>
    </source>
</evidence>
<feature type="compositionally biased region" description="Acidic residues" evidence="2">
    <location>
        <begin position="821"/>
        <end position="867"/>
    </location>
</feature>
<dbReference type="GO" id="GO:0030115">
    <property type="term" value="C:S-layer"/>
    <property type="evidence" value="ECO:0007669"/>
    <property type="project" value="UniProtKB-SubCell"/>
</dbReference>
<organism evidence="6 7">
    <name type="scientific">Halorubrum californiense DSM 19288</name>
    <dbReference type="NCBI Taxonomy" id="1227465"/>
    <lineage>
        <taxon>Archaea</taxon>
        <taxon>Methanobacteriati</taxon>
        <taxon>Methanobacteriota</taxon>
        <taxon>Stenosarchaea group</taxon>
        <taxon>Halobacteria</taxon>
        <taxon>Halobacteriales</taxon>
        <taxon>Haloferacaceae</taxon>
        <taxon>Halorubrum</taxon>
    </lineage>
</organism>
<dbReference type="GO" id="GO:0005886">
    <property type="term" value="C:plasma membrane"/>
    <property type="evidence" value="ECO:0007669"/>
    <property type="project" value="UniProtKB-SubCell"/>
</dbReference>
<keyword evidence="3" id="KW-0472">Membrane</keyword>
<reference evidence="6 7" key="1">
    <citation type="journal article" date="2014" name="PLoS Genet.">
        <title>Phylogenetically driven sequencing of extremely halophilic archaea reveals strategies for static and dynamic osmo-response.</title>
        <authorList>
            <person name="Becker E.A."/>
            <person name="Seitzer P.M."/>
            <person name="Tritt A."/>
            <person name="Larsen D."/>
            <person name="Krusor M."/>
            <person name="Yao A.I."/>
            <person name="Wu D."/>
            <person name="Madern D."/>
            <person name="Eisen J.A."/>
            <person name="Darling A.E."/>
            <person name="Facciotti M.T."/>
        </authorList>
    </citation>
    <scope>NUCLEOTIDE SEQUENCE [LARGE SCALE GENOMIC DNA]</scope>
    <source>
        <strain evidence="6 7">DSM 19288</strain>
    </source>
</reference>
<proteinExistence type="predicted"/>
<dbReference type="NCBIfam" id="TIGR04126">
    <property type="entry name" value="PGF_CTERM"/>
    <property type="match status" value="1"/>
</dbReference>
<evidence type="ECO:0000256" key="2">
    <source>
        <dbReference type="SAM" id="MobiDB-lite"/>
    </source>
</evidence>
<protein>
    <submittedName>
        <fullName evidence="6">Cell surface glycoprotein</fullName>
    </submittedName>
</protein>
<keyword evidence="3" id="KW-0812">Transmembrane</keyword>
<feature type="domain" description="PGF-CTERM archaeal protein-sorting signal" evidence="4">
    <location>
        <begin position="870"/>
        <end position="892"/>
    </location>
</feature>
<evidence type="ECO:0000259" key="5">
    <source>
        <dbReference type="Pfam" id="PF25162"/>
    </source>
</evidence>
<dbReference type="Proteomes" id="UP000011586">
    <property type="component" value="Unassembled WGS sequence"/>
</dbReference>
<feature type="region of interest" description="Disordered" evidence="2">
    <location>
        <begin position="721"/>
        <end position="872"/>
    </location>
</feature>
<dbReference type="Pfam" id="PF18204">
    <property type="entry name" value="PGF-CTERM"/>
    <property type="match status" value="1"/>
</dbReference>
<dbReference type="Gene3D" id="2.60.40.10">
    <property type="entry name" value="Immunoglobulins"/>
    <property type="match status" value="1"/>
</dbReference>
<dbReference type="EMBL" id="AOJK01000041">
    <property type="protein sequence ID" value="ELZ43760.1"/>
    <property type="molecule type" value="Genomic_DNA"/>
</dbReference>
<evidence type="ECO:0000313" key="6">
    <source>
        <dbReference type="EMBL" id="ELZ43760.1"/>
    </source>
</evidence>
<dbReference type="NCBIfam" id="NF045517">
    <property type="entry name" value="halo_surf_dom"/>
    <property type="match status" value="1"/>
</dbReference>
<dbReference type="InterPro" id="IPR057149">
    <property type="entry name" value="DUF7827"/>
</dbReference>
<feature type="region of interest" description="Disordered" evidence="2">
    <location>
        <begin position="1"/>
        <end position="69"/>
    </location>
</feature>
<dbReference type="InterPro" id="IPR026371">
    <property type="entry name" value="PGF_CTERM"/>
</dbReference>
<keyword evidence="1" id="KW-0732">Signal</keyword>
<dbReference type="PATRIC" id="fig|1227465.4.peg.1732"/>
<dbReference type="Pfam" id="PF25162">
    <property type="entry name" value="DUF7827"/>
    <property type="match status" value="1"/>
</dbReference>
<dbReference type="AlphaFoldDB" id="M0E7K6"/>
<feature type="compositionally biased region" description="Polar residues" evidence="2">
    <location>
        <begin position="749"/>
        <end position="763"/>
    </location>
</feature>
<evidence type="ECO:0000259" key="4">
    <source>
        <dbReference type="Pfam" id="PF18204"/>
    </source>
</evidence>
<dbReference type="InterPro" id="IPR013783">
    <property type="entry name" value="Ig-like_fold"/>
</dbReference>
<comment type="caution">
    <text evidence="6">The sequence shown here is derived from an EMBL/GenBank/DDBJ whole genome shotgun (WGS) entry which is preliminary data.</text>
</comment>
<feature type="region of interest" description="Disordered" evidence="2">
    <location>
        <begin position="569"/>
        <end position="591"/>
    </location>
</feature>
<feature type="transmembrane region" description="Helical" evidence="3">
    <location>
        <begin position="872"/>
        <end position="890"/>
    </location>
</feature>